<accession>A0A7R9IMI5</accession>
<dbReference type="PANTHER" id="PTHR11686">
    <property type="entry name" value="GAMMA GLUTAMYL TRANSPEPTIDASE"/>
    <property type="match status" value="1"/>
</dbReference>
<dbReference type="InterPro" id="IPR043138">
    <property type="entry name" value="GGT_lsub"/>
</dbReference>
<gene>
    <name evidence="1" type="ORF">TTEB3V08_LOCUS8984</name>
</gene>
<dbReference type="GO" id="GO:0005886">
    <property type="term" value="C:plasma membrane"/>
    <property type="evidence" value="ECO:0007669"/>
    <property type="project" value="TreeGrafter"/>
</dbReference>
<evidence type="ECO:0000313" key="1">
    <source>
        <dbReference type="EMBL" id="CAD7461071.1"/>
    </source>
</evidence>
<dbReference type="Pfam" id="PF01019">
    <property type="entry name" value="G_glu_transpept"/>
    <property type="match status" value="1"/>
</dbReference>
<dbReference type="GO" id="GO:0036374">
    <property type="term" value="F:glutathione hydrolase activity"/>
    <property type="evidence" value="ECO:0007669"/>
    <property type="project" value="InterPro"/>
</dbReference>
<dbReference type="InterPro" id="IPR029055">
    <property type="entry name" value="Ntn_hydrolases_N"/>
</dbReference>
<protein>
    <submittedName>
        <fullName evidence="1">Uncharacterized protein</fullName>
    </submittedName>
</protein>
<dbReference type="Gene3D" id="1.10.246.130">
    <property type="match status" value="1"/>
</dbReference>
<reference evidence="1" key="1">
    <citation type="submission" date="2020-11" db="EMBL/GenBank/DDBJ databases">
        <authorList>
            <person name="Tran Van P."/>
        </authorList>
    </citation>
    <scope>NUCLEOTIDE SEQUENCE</scope>
</reference>
<dbReference type="AlphaFoldDB" id="A0A7R9IMI5"/>
<dbReference type="SUPFAM" id="SSF56235">
    <property type="entry name" value="N-terminal nucleophile aminohydrolases (Ntn hydrolases)"/>
    <property type="match status" value="1"/>
</dbReference>
<dbReference type="InterPro" id="IPR000101">
    <property type="entry name" value="GGT_peptidase"/>
</dbReference>
<proteinExistence type="predicted"/>
<dbReference type="GO" id="GO:0006751">
    <property type="term" value="P:glutathione catabolic process"/>
    <property type="evidence" value="ECO:0007669"/>
    <property type="project" value="InterPro"/>
</dbReference>
<sequence length="100" mass="11166">MSLVSPYRPNWRSAVSSPLRVGDSTWDIHATPLPSSGPLLVHMLNVLEGYNMTSRDVGDIYHQVTTLHRVVETFKHAHGARPLLGDPDFEHVKKVRGSQP</sequence>
<dbReference type="PANTHER" id="PTHR11686:SF9">
    <property type="entry name" value="RE13973P"/>
    <property type="match status" value="1"/>
</dbReference>
<dbReference type="EMBL" id="OE004341">
    <property type="protein sequence ID" value="CAD7461071.1"/>
    <property type="molecule type" value="Genomic_DNA"/>
</dbReference>
<name>A0A7R9IMI5_9NEOP</name>
<organism evidence="1">
    <name type="scientific">Timema tahoe</name>
    <dbReference type="NCBI Taxonomy" id="61484"/>
    <lineage>
        <taxon>Eukaryota</taxon>
        <taxon>Metazoa</taxon>
        <taxon>Ecdysozoa</taxon>
        <taxon>Arthropoda</taxon>
        <taxon>Hexapoda</taxon>
        <taxon>Insecta</taxon>
        <taxon>Pterygota</taxon>
        <taxon>Neoptera</taxon>
        <taxon>Polyneoptera</taxon>
        <taxon>Phasmatodea</taxon>
        <taxon>Timematodea</taxon>
        <taxon>Timematoidea</taxon>
        <taxon>Timematidae</taxon>
        <taxon>Timema</taxon>
    </lineage>
</organism>